<dbReference type="Gene3D" id="3.90.25.10">
    <property type="entry name" value="UDP-galactose 4-epimerase, domain 1"/>
    <property type="match status" value="1"/>
</dbReference>
<dbReference type="GeneID" id="37196978"/>
<evidence type="ECO:0000313" key="5">
    <source>
        <dbReference type="Proteomes" id="UP000248961"/>
    </source>
</evidence>
<dbReference type="PANTHER" id="PTHR47706">
    <property type="entry name" value="NMRA-LIKE FAMILY PROTEIN"/>
    <property type="match status" value="1"/>
</dbReference>
<dbReference type="InterPro" id="IPR051609">
    <property type="entry name" value="NmrA/Isoflavone_reductase-like"/>
</dbReference>
<evidence type="ECO:0000256" key="2">
    <source>
        <dbReference type="ARBA" id="ARBA00023002"/>
    </source>
</evidence>
<dbReference type="Gene3D" id="3.40.50.720">
    <property type="entry name" value="NAD(P)-binding Rossmann-like Domain"/>
    <property type="match status" value="1"/>
</dbReference>
<dbReference type="Pfam" id="PF05368">
    <property type="entry name" value="NmrA"/>
    <property type="match status" value="1"/>
</dbReference>
<protein>
    <submittedName>
        <fullName evidence="4">NAD(P)-binding protein</fullName>
    </submittedName>
</protein>
<dbReference type="SUPFAM" id="SSF51735">
    <property type="entry name" value="NAD(P)-binding Rossmann-fold domains"/>
    <property type="match status" value="1"/>
</dbReference>
<keyword evidence="5" id="KW-1185">Reference proteome</keyword>
<proteinExistence type="predicted"/>
<dbReference type="EMBL" id="KZ824282">
    <property type="protein sequence ID" value="RAL12719.1"/>
    <property type="molecule type" value="Genomic_DNA"/>
</dbReference>
<name>A0A395HYX4_ASPHC</name>
<dbReference type="VEuPathDB" id="FungiDB:BO97DRAFT_368165"/>
<dbReference type="RefSeq" id="XP_025551873.1">
    <property type="nucleotide sequence ID" value="XM_025692689.1"/>
</dbReference>
<reference evidence="4 5" key="1">
    <citation type="submission" date="2018-02" db="EMBL/GenBank/DDBJ databases">
        <title>The genomes of Aspergillus section Nigri reveals drivers in fungal speciation.</title>
        <authorList>
            <consortium name="DOE Joint Genome Institute"/>
            <person name="Vesth T.C."/>
            <person name="Nybo J."/>
            <person name="Theobald S."/>
            <person name="Brandl J."/>
            <person name="Frisvad J.C."/>
            <person name="Nielsen K.F."/>
            <person name="Lyhne E.K."/>
            <person name="Kogle M.E."/>
            <person name="Kuo A."/>
            <person name="Riley R."/>
            <person name="Clum A."/>
            <person name="Nolan M."/>
            <person name="Lipzen A."/>
            <person name="Salamov A."/>
            <person name="Henrissat B."/>
            <person name="Wiebenga A."/>
            <person name="De vries R.P."/>
            <person name="Grigoriev I.V."/>
            <person name="Mortensen U.H."/>
            <person name="Andersen M.R."/>
            <person name="Baker S.E."/>
        </authorList>
    </citation>
    <scope>NUCLEOTIDE SEQUENCE [LARGE SCALE GENOMIC DNA]</scope>
    <source>
        <strain evidence="4 5">CBS 101889</strain>
    </source>
</reference>
<dbReference type="InterPro" id="IPR008030">
    <property type="entry name" value="NmrA-like"/>
</dbReference>
<keyword evidence="2" id="KW-0560">Oxidoreductase</keyword>
<dbReference type="PANTHER" id="PTHR47706:SF9">
    <property type="entry name" value="NMRA-LIKE DOMAIN-CONTAINING PROTEIN-RELATED"/>
    <property type="match status" value="1"/>
</dbReference>
<organism evidence="4 5">
    <name type="scientific">Aspergillus homomorphus (strain CBS 101889)</name>
    <dbReference type="NCBI Taxonomy" id="1450537"/>
    <lineage>
        <taxon>Eukaryota</taxon>
        <taxon>Fungi</taxon>
        <taxon>Dikarya</taxon>
        <taxon>Ascomycota</taxon>
        <taxon>Pezizomycotina</taxon>
        <taxon>Eurotiomycetes</taxon>
        <taxon>Eurotiomycetidae</taxon>
        <taxon>Eurotiales</taxon>
        <taxon>Aspergillaceae</taxon>
        <taxon>Aspergillus</taxon>
        <taxon>Aspergillus subgen. Circumdati</taxon>
    </lineage>
</organism>
<accession>A0A395HYX4</accession>
<keyword evidence="1" id="KW-0521">NADP</keyword>
<feature type="domain" description="NmrA-like" evidence="3">
    <location>
        <begin position="5"/>
        <end position="310"/>
    </location>
</feature>
<evidence type="ECO:0000313" key="4">
    <source>
        <dbReference type="EMBL" id="RAL12719.1"/>
    </source>
</evidence>
<dbReference type="STRING" id="1450537.A0A395HYX4"/>
<dbReference type="InterPro" id="IPR036291">
    <property type="entry name" value="NAD(P)-bd_dom_sf"/>
</dbReference>
<gene>
    <name evidence="4" type="ORF">BO97DRAFT_368165</name>
</gene>
<dbReference type="AlphaFoldDB" id="A0A395HYX4"/>
<sequence length="324" mass="36308">MPRPKVLLIGATGNAGGSILEALLAAERFDVEILIRPSSASKPAVQALTQKRGIPQRIVDIDLPSDELVPALANVDILICSLGPGPVSVTQQKGLVRAAKKAGVRRFVPSSWITIAPPHGAMLLTEETEEIYHEILLHSLGYTIIDVGYWYQTSFPPLPSGRTDYAIPLKETRTIHGDGTAPNILTEIGDIGRFVARIIADERTLNRRVYTCGEVLTENEIFAVVEEMAGERVERVFEPPEETQRKATLALEELAKDPHDIRKLIPVWLEQYRYSKYVRQDNRPEYAEYLGYLDARQLYPDLRPTSFREYFAEVLAGRARNPYA</sequence>
<dbReference type="OrthoDB" id="419598at2759"/>
<evidence type="ECO:0000256" key="1">
    <source>
        <dbReference type="ARBA" id="ARBA00022857"/>
    </source>
</evidence>
<dbReference type="GO" id="GO:0016491">
    <property type="term" value="F:oxidoreductase activity"/>
    <property type="evidence" value="ECO:0007669"/>
    <property type="project" value="UniProtKB-KW"/>
</dbReference>
<dbReference type="Proteomes" id="UP000248961">
    <property type="component" value="Unassembled WGS sequence"/>
</dbReference>
<evidence type="ECO:0000259" key="3">
    <source>
        <dbReference type="Pfam" id="PF05368"/>
    </source>
</evidence>